<feature type="transmembrane region" description="Helical" evidence="6">
    <location>
        <begin position="583"/>
        <end position="602"/>
    </location>
</feature>
<evidence type="ECO:0000256" key="2">
    <source>
        <dbReference type="ARBA" id="ARBA00022475"/>
    </source>
</evidence>
<dbReference type="PANTHER" id="PTHR33406">
    <property type="entry name" value="MEMBRANE PROTEIN MJ1562-RELATED"/>
    <property type="match status" value="1"/>
</dbReference>
<keyword evidence="3 6" id="KW-0812">Transmembrane</keyword>
<evidence type="ECO:0000256" key="3">
    <source>
        <dbReference type="ARBA" id="ARBA00022692"/>
    </source>
</evidence>
<keyword evidence="4 6" id="KW-1133">Transmembrane helix</keyword>
<keyword evidence="11" id="KW-1185">Reference proteome</keyword>
<dbReference type="EMBL" id="FRAN01000001">
    <property type="protein sequence ID" value="SHK07044.1"/>
    <property type="molecule type" value="Genomic_DNA"/>
</dbReference>
<evidence type="ECO:0000313" key="8">
    <source>
        <dbReference type="EMBL" id="EFW92469.1"/>
    </source>
</evidence>
<reference evidence="9" key="2">
    <citation type="submission" date="2016-11" db="EMBL/GenBank/DDBJ databases">
        <authorList>
            <person name="Jaros S."/>
            <person name="Januszkiewicz K."/>
            <person name="Wedrychowicz H."/>
        </authorList>
    </citation>
    <scope>NUCLEOTIDE SEQUENCE [LARGE SCALE GENOMIC DNA]</scope>
    <source>
        <strain evidence="9">DX253</strain>
    </source>
</reference>
<dbReference type="PATRIC" id="fig|797209.4.peg.1832"/>
<proteinExistence type="predicted"/>
<keyword evidence="2" id="KW-1003">Cell membrane</keyword>
<dbReference type="SUPFAM" id="SSF82866">
    <property type="entry name" value="Multidrug efflux transporter AcrB transmembrane domain"/>
    <property type="match status" value="2"/>
</dbReference>
<dbReference type="Proteomes" id="UP000184203">
    <property type="component" value="Unassembled WGS sequence"/>
</dbReference>
<dbReference type="OrthoDB" id="42357at2157"/>
<evidence type="ECO:0000256" key="1">
    <source>
        <dbReference type="ARBA" id="ARBA00004651"/>
    </source>
</evidence>
<dbReference type="GO" id="GO:0005886">
    <property type="term" value="C:plasma membrane"/>
    <property type="evidence" value="ECO:0007669"/>
    <property type="project" value="UniProtKB-SubCell"/>
</dbReference>
<evidence type="ECO:0000256" key="5">
    <source>
        <dbReference type="ARBA" id="ARBA00023136"/>
    </source>
</evidence>
<dbReference type="Proteomes" id="UP000003751">
    <property type="component" value="Unassembled WGS sequence"/>
</dbReference>
<dbReference type="InterPro" id="IPR000731">
    <property type="entry name" value="SSD"/>
</dbReference>
<evidence type="ECO:0000313" key="9">
    <source>
        <dbReference type="EMBL" id="SHK07044.1"/>
    </source>
</evidence>
<feature type="transmembrane region" description="Helical" evidence="6">
    <location>
        <begin position="508"/>
        <end position="530"/>
    </location>
</feature>
<dbReference type="InterPro" id="IPR004869">
    <property type="entry name" value="MMPL_dom"/>
</dbReference>
<feature type="transmembrane region" description="Helical" evidence="6">
    <location>
        <begin position="859"/>
        <end position="883"/>
    </location>
</feature>
<feature type="domain" description="SSD" evidence="7">
    <location>
        <begin position="828"/>
        <end position="988"/>
    </location>
</feature>
<feature type="transmembrane region" description="Helical" evidence="6">
    <location>
        <begin position="439"/>
        <end position="462"/>
    </location>
</feature>
<organism evidence="8 10">
    <name type="scientific">Haladaptatus paucihalophilus DX253</name>
    <dbReference type="NCBI Taxonomy" id="797209"/>
    <lineage>
        <taxon>Archaea</taxon>
        <taxon>Methanobacteriati</taxon>
        <taxon>Methanobacteriota</taxon>
        <taxon>Stenosarchaea group</taxon>
        <taxon>Halobacteria</taxon>
        <taxon>Halobacteriales</taxon>
        <taxon>Haladaptataceae</taxon>
        <taxon>Haladaptatus</taxon>
    </lineage>
</organism>
<dbReference type="AlphaFoldDB" id="E7QSR0"/>
<reference evidence="8 10" key="1">
    <citation type="journal article" date="2014" name="ISME J.">
        <title>Trehalose/2-sulfotrehalose biosynthesis and glycine-betaine uptake are widely spread mechanisms for osmoadaptation in the Halobacteriales.</title>
        <authorList>
            <person name="Youssef N.H."/>
            <person name="Savage-Ashlock K.N."/>
            <person name="McCully A.L."/>
            <person name="Luedtke B."/>
            <person name="Shaw E.I."/>
            <person name="Hoff W.D."/>
            <person name="Elshahed M.S."/>
        </authorList>
    </citation>
    <scope>NUCLEOTIDE SEQUENCE [LARGE SCALE GENOMIC DNA]</scope>
    <source>
        <strain evidence="8 10">DX253</strain>
    </source>
</reference>
<sequence>MTLLDRLFENVTKHSRAIIAVLLVATILVGAGAPMIEQSSSLDQFQSDSPAAKKLNYINSNFTTGNENTTTVQVILKGDNVLSKEAMVNSLQFQQRLRDNQTINETLAEGTASTGVANVIAISAIQQQKVAELKASGAKLQQRSQQLNRTAAGLSDALNQTRALQGKYDQLNASHQSGDVDNESYRQQSAKIEAQLSQVRATATANLSAEQSATFNKSAQQARGLQAKLDGLNASYRSGDINESTYKQQAGEIQSQFGKVYKLGTQGVLADEYEKLGEQSEKLQQKRSALENGSMPTLAEQLDQLQSMNQSQIDSLTKAVLSDDGGSSGGMASQALAFMPTSYDTGSTEANATMLVIFQKQESQSSMEGQASDVLVSTQQGMKTIADEEFDHEALVFGSGIISEEINQSMADSLAIVGPLALLFVILTLIIAYRDVLDILLGILGIAFVLVWTFGFMGWAGITFNQMFIAVPVLLIGLAIDYAIHVFMRHREERETNPDEDVRGSMRVALVSVGAALTWVTATTVIGFLSNLVSPLPPIQDFGIVSSVGIVAALIIFGGLIPALKLELDGFLESRGFNRKKRAFGTGGGALGSILTVGATAARKAPLVVIVLTLLVSAAGGYGATKVDTSFSQEDFLASSPPHWTKQLPEPFKPGNYSAKQNLDFVNDNFVREDSQAQLLVEGDITRDDALEQVKRAEEQAAKKDVTLTLSNGEPQVQSPLSVMKQVAAQNETFNQTFTAADTDGDGVPDENLETVYDGLFAAAPDDAAGVIYREDGNYEALRVTISLKGGASSSAVTTQMREVADNFDGLTATATGQSIVFEIVQDDLLNTVIESLIITMVAVFAFLMLIYRITEGSATLGAVTLLPVVFSVAWILGTMYLLGMPFNVLTGMITSLTVGLGVAYSIHLSERYNVELERQGSVWEAMHVSLTGTGGALLGSAATTVGGFGVLAFAILPALQQFGIITGLTIIYAFIASVLVLPSLLVVWTRYFGPGARGSIDLKSEGAPTPSED</sequence>
<feature type="transmembrane region" description="Helical" evidence="6">
    <location>
        <begin position="413"/>
        <end position="432"/>
    </location>
</feature>
<feature type="transmembrane region" description="Helical" evidence="6">
    <location>
        <begin position="829"/>
        <end position="852"/>
    </location>
</feature>
<evidence type="ECO:0000313" key="10">
    <source>
        <dbReference type="Proteomes" id="UP000003751"/>
    </source>
</evidence>
<evidence type="ECO:0000259" key="7">
    <source>
        <dbReference type="PROSITE" id="PS50156"/>
    </source>
</evidence>
<dbReference type="InterPro" id="IPR050545">
    <property type="entry name" value="Mycobact_MmpL"/>
</dbReference>
<feature type="transmembrane region" description="Helical" evidence="6">
    <location>
        <begin position="889"/>
        <end position="908"/>
    </location>
</feature>
<dbReference type="RefSeq" id="WP_007979073.1">
    <property type="nucleotide sequence ID" value="NZ_AEMG01000007.1"/>
</dbReference>
<feature type="transmembrane region" description="Helical" evidence="6">
    <location>
        <begin position="542"/>
        <end position="563"/>
    </location>
</feature>
<accession>E7QSR0</accession>
<keyword evidence="5 6" id="KW-0472">Membrane</keyword>
<dbReference type="EMBL" id="AEMG01000007">
    <property type="protein sequence ID" value="EFW92469.1"/>
    <property type="molecule type" value="Genomic_DNA"/>
</dbReference>
<protein>
    <submittedName>
        <fullName evidence="8">Exporter of the RND superfamily protein</fullName>
    </submittedName>
    <submittedName>
        <fullName evidence="9">Predicted exporter protein, RND superfamily</fullName>
    </submittedName>
</protein>
<dbReference type="PROSITE" id="PS50156">
    <property type="entry name" value="SSD"/>
    <property type="match status" value="2"/>
</dbReference>
<evidence type="ECO:0000256" key="6">
    <source>
        <dbReference type="SAM" id="Phobius"/>
    </source>
</evidence>
<feature type="transmembrane region" description="Helical" evidence="6">
    <location>
        <begin position="963"/>
        <end position="989"/>
    </location>
</feature>
<feature type="domain" description="SSD" evidence="7">
    <location>
        <begin position="440"/>
        <end position="567"/>
    </location>
</feature>
<reference evidence="11" key="3">
    <citation type="submission" date="2016-11" db="EMBL/GenBank/DDBJ databases">
        <authorList>
            <person name="Varghese N."/>
            <person name="Submissions S."/>
        </authorList>
    </citation>
    <scope>NUCLEOTIDE SEQUENCE [LARGE SCALE GENOMIC DNA]</scope>
    <source>
        <strain evidence="11">DX253</strain>
    </source>
</reference>
<dbReference type="STRING" id="797209.GCA_000376445_00466"/>
<dbReference type="eggNOG" id="arCOG02174">
    <property type="taxonomic scope" value="Archaea"/>
</dbReference>
<dbReference type="Pfam" id="PF03176">
    <property type="entry name" value="MMPL"/>
    <property type="match status" value="2"/>
</dbReference>
<gene>
    <name evidence="9" type="ORF">SAMN05444342_0473</name>
    <name evidence="8" type="ORF">ZOD2009_09178</name>
</gene>
<comment type="subcellular location">
    <subcellularLocation>
        <location evidence="1">Cell membrane</location>
        <topology evidence="1">Multi-pass membrane protein</topology>
    </subcellularLocation>
</comment>
<dbReference type="PANTHER" id="PTHR33406:SF13">
    <property type="entry name" value="MEMBRANE PROTEIN YDFJ"/>
    <property type="match status" value="1"/>
</dbReference>
<dbReference type="Gene3D" id="1.20.1640.10">
    <property type="entry name" value="Multidrug efflux transporter AcrB transmembrane domain"/>
    <property type="match status" value="2"/>
</dbReference>
<evidence type="ECO:0000313" key="11">
    <source>
        <dbReference type="Proteomes" id="UP000184203"/>
    </source>
</evidence>
<evidence type="ECO:0000256" key="4">
    <source>
        <dbReference type="ARBA" id="ARBA00022989"/>
    </source>
</evidence>
<feature type="transmembrane region" description="Helical" evidence="6">
    <location>
        <begin position="929"/>
        <end position="957"/>
    </location>
</feature>
<feature type="transmembrane region" description="Helical" evidence="6">
    <location>
        <begin position="468"/>
        <end position="487"/>
    </location>
</feature>
<name>E7QSR0_HALPU</name>